<evidence type="ECO:0000256" key="1">
    <source>
        <dbReference type="SAM" id="MobiDB-lite"/>
    </source>
</evidence>
<dbReference type="Proteomes" id="UP001283361">
    <property type="component" value="Unassembled WGS sequence"/>
</dbReference>
<keyword evidence="3" id="KW-1185">Reference proteome</keyword>
<dbReference type="EMBL" id="JAWDGP010002503">
    <property type="protein sequence ID" value="KAK3782471.1"/>
    <property type="molecule type" value="Genomic_DNA"/>
</dbReference>
<gene>
    <name evidence="2" type="ORF">RRG08_008328</name>
</gene>
<proteinExistence type="predicted"/>
<accession>A0AAE1A8P3</accession>
<feature type="compositionally biased region" description="Basic and acidic residues" evidence="1">
    <location>
        <begin position="57"/>
        <end position="67"/>
    </location>
</feature>
<evidence type="ECO:0000313" key="3">
    <source>
        <dbReference type="Proteomes" id="UP001283361"/>
    </source>
</evidence>
<comment type="caution">
    <text evidence="2">The sequence shown here is derived from an EMBL/GenBank/DDBJ whole genome shotgun (WGS) entry which is preliminary data.</text>
</comment>
<feature type="region of interest" description="Disordered" evidence="1">
    <location>
        <begin position="51"/>
        <end position="74"/>
    </location>
</feature>
<sequence>MYAFSFAFTQHVKRQQVLERKKGHNTELRLLMPGVNQFDENRCQFSSHILFAQPDTPRPKTREEGRGKGSKGAAARSNLLSAVVLFPGKRGALDVQVFTGKA</sequence>
<evidence type="ECO:0000313" key="2">
    <source>
        <dbReference type="EMBL" id="KAK3782471.1"/>
    </source>
</evidence>
<protein>
    <submittedName>
        <fullName evidence="2">Uncharacterized protein</fullName>
    </submittedName>
</protein>
<reference evidence="2" key="1">
    <citation type="journal article" date="2023" name="G3 (Bethesda)">
        <title>A reference genome for the long-term kleptoplast-retaining sea slug Elysia crispata morphotype clarki.</title>
        <authorList>
            <person name="Eastman K.E."/>
            <person name="Pendleton A.L."/>
            <person name="Shaikh M.A."/>
            <person name="Suttiyut T."/>
            <person name="Ogas R."/>
            <person name="Tomko P."/>
            <person name="Gavelis G."/>
            <person name="Widhalm J.R."/>
            <person name="Wisecaver J.H."/>
        </authorList>
    </citation>
    <scope>NUCLEOTIDE SEQUENCE</scope>
    <source>
        <strain evidence="2">ECLA1</strain>
    </source>
</reference>
<name>A0AAE1A8P3_9GAST</name>
<dbReference type="AlphaFoldDB" id="A0AAE1A8P3"/>
<organism evidence="2 3">
    <name type="scientific">Elysia crispata</name>
    <name type="common">lettuce slug</name>
    <dbReference type="NCBI Taxonomy" id="231223"/>
    <lineage>
        <taxon>Eukaryota</taxon>
        <taxon>Metazoa</taxon>
        <taxon>Spiralia</taxon>
        <taxon>Lophotrochozoa</taxon>
        <taxon>Mollusca</taxon>
        <taxon>Gastropoda</taxon>
        <taxon>Heterobranchia</taxon>
        <taxon>Euthyneura</taxon>
        <taxon>Panpulmonata</taxon>
        <taxon>Sacoglossa</taxon>
        <taxon>Placobranchoidea</taxon>
        <taxon>Plakobranchidae</taxon>
        <taxon>Elysia</taxon>
    </lineage>
</organism>